<comment type="caution">
    <text evidence="1">The sequence shown here is derived from an EMBL/GenBank/DDBJ whole genome shotgun (WGS) entry which is preliminary data.</text>
</comment>
<dbReference type="AlphaFoldDB" id="A0A7X5Y9F9"/>
<gene>
    <name evidence="1" type="ORF">GGR15_000246</name>
</gene>
<dbReference type="GeneID" id="86891957"/>
<evidence type="ECO:0000313" key="2">
    <source>
        <dbReference type="Proteomes" id="UP000576368"/>
    </source>
</evidence>
<name>A0A7X5Y9F9_9BACT</name>
<accession>A0A7X5Y9F9</accession>
<sequence length="40" mass="4851">MNDLYQKALKELVRFQVLGHEGLDYSCCLQRQAFDERYIR</sequence>
<dbReference type="Proteomes" id="UP000576368">
    <property type="component" value="Unassembled WGS sequence"/>
</dbReference>
<organism evidence="1 2">
    <name type="scientific">Butyricimonas paravirosa</name>
    <dbReference type="NCBI Taxonomy" id="1472417"/>
    <lineage>
        <taxon>Bacteria</taxon>
        <taxon>Pseudomonadati</taxon>
        <taxon>Bacteroidota</taxon>
        <taxon>Bacteroidia</taxon>
        <taxon>Bacteroidales</taxon>
        <taxon>Odoribacteraceae</taxon>
        <taxon>Butyricimonas</taxon>
    </lineage>
</organism>
<dbReference type="RefSeq" id="WP_262889265.1">
    <property type="nucleotide sequence ID" value="NZ_BMPA01000001.1"/>
</dbReference>
<protein>
    <submittedName>
        <fullName evidence="1">Uncharacterized protein</fullName>
    </submittedName>
</protein>
<reference evidence="1 2" key="1">
    <citation type="submission" date="2020-03" db="EMBL/GenBank/DDBJ databases">
        <title>Genomic Encyclopedia of Type Strains, Phase IV (KMG-IV): sequencing the most valuable type-strain genomes for metagenomic binning, comparative biology and taxonomic classification.</title>
        <authorList>
            <person name="Goeker M."/>
        </authorList>
    </citation>
    <scope>NUCLEOTIDE SEQUENCE [LARGE SCALE GENOMIC DNA]</scope>
    <source>
        <strain evidence="1 2">DSM 105722</strain>
    </source>
</reference>
<proteinExistence type="predicted"/>
<evidence type="ECO:0000313" key="1">
    <source>
        <dbReference type="EMBL" id="NJC16644.1"/>
    </source>
</evidence>
<dbReference type="EMBL" id="JAATLI010000001">
    <property type="protein sequence ID" value="NJC16644.1"/>
    <property type="molecule type" value="Genomic_DNA"/>
</dbReference>